<feature type="signal peptide" evidence="1">
    <location>
        <begin position="1"/>
        <end position="18"/>
    </location>
</feature>
<dbReference type="AlphaFoldDB" id="A0A418PNZ6"/>
<dbReference type="OrthoDB" id="1116010at2"/>
<organism evidence="2 3">
    <name type="scientific">Algoriphagus lacus</name>
    <dbReference type="NCBI Taxonomy" id="2056311"/>
    <lineage>
        <taxon>Bacteria</taxon>
        <taxon>Pseudomonadati</taxon>
        <taxon>Bacteroidota</taxon>
        <taxon>Cytophagia</taxon>
        <taxon>Cytophagales</taxon>
        <taxon>Cyclobacteriaceae</taxon>
        <taxon>Algoriphagus</taxon>
    </lineage>
</organism>
<name>A0A418PNZ6_9BACT</name>
<proteinExistence type="predicted"/>
<feature type="chain" id="PRO_5019110168" evidence="1">
    <location>
        <begin position="19"/>
        <end position="276"/>
    </location>
</feature>
<keyword evidence="1" id="KW-0732">Signal</keyword>
<dbReference type="RefSeq" id="WP_119478766.1">
    <property type="nucleotide sequence ID" value="NZ_QXML01000008.1"/>
</dbReference>
<accession>A0A418PNZ6</accession>
<evidence type="ECO:0000313" key="3">
    <source>
        <dbReference type="Proteomes" id="UP000283522"/>
    </source>
</evidence>
<gene>
    <name evidence="2" type="ORF">D0X99_15520</name>
</gene>
<keyword evidence="3" id="KW-1185">Reference proteome</keyword>
<dbReference type="EMBL" id="QXML01000008">
    <property type="protein sequence ID" value="RIW13651.1"/>
    <property type="molecule type" value="Genomic_DNA"/>
</dbReference>
<comment type="caution">
    <text evidence="2">The sequence shown here is derived from an EMBL/GenBank/DDBJ whole genome shotgun (WGS) entry which is preliminary data.</text>
</comment>
<evidence type="ECO:0000256" key="1">
    <source>
        <dbReference type="SAM" id="SignalP"/>
    </source>
</evidence>
<reference evidence="2 3" key="1">
    <citation type="submission" date="2018-09" db="EMBL/GenBank/DDBJ databases">
        <authorList>
            <person name="Wang X."/>
            <person name="Du Z."/>
        </authorList>
    </citation>
    <scope>NUCLEOTIDE SEQUENCE [LARGE SCALE GENOMIC DNA]</scope>
    <source>
        <strain evidence="2 3">N3</strain>
    </source>
</reference>
<dbReference type="SUPFAM" id="SSF101908">
    <property type="entry name" value="Putative isomerase YbhE"/>
    <property type="match status" value="1"/>
</dbReference>
<evidence type="ECO:0000313" key="2">
    <source>
        <dbReference type="EMBL" id="RIW13651.1"/>
    </source>
</evidence>
<dbReference type="Proteomes" id="UP000283522">
    <property type="component" value="Unassembled WGS sequence"/>
</dbReference>
<sequence length="276" mass="31778">MKRFLVFLFVLVCSGVAAQNQLGLEKPLGEIQVKNLDLISIDTRDQIFASTTSGDIYLFDQNGKQLNLFSPTRQGRLHQLEASWTVNIFSFSSDLQEYRILDRFLNPLAENSFVLNDIILPKAATLGNNNVIWVWDESDLSLKSLDYQRNLVLQTQPLNLILDSENLSVSEIREFKNRLFMNVPQSGIFIFDNQGNFLQKVDLKLDQRLCFFNERLFWTEDGTLKMYELTSKTKFDLGPLPSPNSKLVQIGREIIVFGEKDLVKVYSLPKELKELK</sequence>
<protein>
    <submittedName>
        <fullName evidence="2">Uncharacterized protein</fullName>
    </submittedName>
</protein>